<dbReference type="PANTHER" id="PTHR43415">
    <property type="entry name" value="SPERMIDINE N(1)-ACETYLTRANSFERASE"/>
    <property type="match status" value="1"/>
</dbReference>
<reference evidence="2 3" key="1">
    <citation type="submission" date="2020-08" db="EMBL/GenBank/DDBJ databases">
        <title>A Genomic Blueprint of the Chicken Gut Microbiome.</title>
        <authorList>
            <person name="Gilroy R."/>
            <person name="Ravi A."/>
            <person name="Getino M."/>
            <person name="Pursley I."/>
            <person name="Horton D.L."/>
            <person name="Alikhan N.-F."/>
            <person name="Baker D."/>
            <person name="Gharbi K."/>
            <person name="Hall N."/>
            <person name="Watson M."/>
            <person name="Adriaenssens E.M."/>
            <person name="Foster-Nyarko E."/>
            <person name="Jarju S."/>
            <person name="Secka A."/>
            <person name="Antonio M."/>
            <person name="Oren A."/>
            <person name="Chaudhuri R."/>
            <person name="La Ragione R.M."/>
            <person name="Hildebrand F."/>
            <person name="Pallen M.J."/>
        </authorList>
    </citation>
    <scope>NUCLEOTIDE SEQUENCE [LARGE SCALE GENOMIC DNA]</scope>
    <source>
        <strain evidence="2 3">Sa3CUN1</strain>
    </source>
</reference>
<dbReference type="Pfam" id="PF13302">
    <property type="entry name" value="Acetyltransf_3"/>
    <property type="match status" value="1"/>
</dbReference>
<dbReference type="Proteomes" id="UP000640335">
    <property type="component" value="Unassembled WGS sequence"/>
</dbReference>
<gene>
    <name evidence="2" type="ORF">H9660_11165</name>
</gene>
<sequence>MEIKIRLLENEDLHEYWKSGFENPDKDMFYYTGTTNYPSKDEIKKFIENSIIDEERRHFLICNKEDNILGEVVLMDIDNEYRSCSFRIALFNKENFNKGIGFKATKEVLKFAFRDLNLHRVELEVFDYNPRAKSMYEKCGFKEEGIKRDALFINNEFHDVYIMAILDYEFKE</sequence>
<evidence type="ECO:0000313" key="2">
    <source>
        <dbReference type="EMBL" id="MBD7915704.1"/>
    </source>
</evidence>
<dbReference type="SUPFAM" id="SSF55729">
    <property type="entry name" value="Acyl-CoA N-acyltransferases (Nat)"/>
    <property type="match status" value="1"/>
</dbReference>
<dbReference type="Gene3D" id="3.40.630.30">
    <property type="match status" value="1"/>
</dbReference>
<evidence type="ECO:0000313" key="3">
    <source>
        <dbReference type="Proteomes" id="UP000640335"/>
    </source>
</evidence>
<comment type="caution">
    <text evidence="2">The sequence shown here is derived from an EMBL/GenBank/DDBJ whole genome shotgun (WGS) entry which is preliminary data.</text>
</comment>
<dbReference type="InterPro" id="IPR000182">
    <property type="entry name" value="GNAT_dom"/>
</dbReference>
<accession>A0ABR8Q5L5</accession>
<proteinExistence type="predicted"/>
<organism evidence="2 3">
    <name type="scientific">Clostridium gallinarum</name>
    <dbReference type="NCBI Taxonomy" id="2762246"/>
    <lineage>
        <taxon>Bacteria</taxon>
        <taxon>Bacillati</taxon>
        <taxon>Bacillota</taxon>
        <taxon>Clostridia</taxon>
        <taxon>Eubacteriales</taxon>
        <taxon>Clostridiaceae</taxon>
        <taxon>Clostridium</taxon>
    </lineage>
</organism>
<keyword evidence="3" id="KW-1185">Reference proteome</keyword>
<protein>
    <submittedName>
        <fullName evidence="2">GNAT family N-acetyltransferase</fullName>
    </submittedName>
</protein>
<dbReference type="RefSeq" id="WP_191750461.1">
    <property type="nucleotide sequence ID" value="NZ_JACSQZ010000041.1"/>
</dbReference>
<evidence type="ECO:0000259" key="1">
    <source>
        <dbReference type="PROSITE" id="PS51186"/>
    </source>
</evidence>
<dbReference type="PROSITE" id="PS51186">
    <property type="entry name" value="GNAT"/>
    <property type="match status" value="1"/>
</dbReference>
<dbReference type="EMBL" id="JACSQZ010000041">
    <property type="protein sequence ID" value="MBD7915704.1"/>
    <property type="molecule type" value="Genomic_DNA"/>
</dbReference>
<dbReference type="InterPro" id="IPR016181">
    <property type="entry name" value="Acyl_CoA_acyltransferase"/>
</dbReference>
<name>A0ABR8Q5L5_9CLOT</name>
<feature type="domain" description="N-acetyltransferase" evidence="1">
    <location>
        <begin position="3"/>
        <end position="168"/>
    </location>
</feature>
<dbReference type="PANTHER" id="PTHR43415:SF3">
    <property type="entry name" value="GNAT-FAMILY ACETYLTRANSFERASE"/>
    <property type="match status" value="1"/>
</dbReference>